<evidence type="ECO:0000256" key="2">
    <source>
        <dbReference type="SAM" id="SignalP"/>
    </source>
</evidence>
<keyword evidence="2" id="KW-0732">Signal</keyword>
<dbReference type="AlphaFoldDB" id="A0A642UC23"/>
<dbReference type="EMBL" id="SWFT01000164">
    <property type="protein sequence ID" value="KAA8896510.1"/>
    <property type="molecule type" value="Genomic_DNA"/>
</dbReference>
<feature type="signal peptide" evidence="2">
    <location>
        <begin position="1"/>
        <end position="35"/>
    </location>
</feature>
<gene>
    <name evidence="3" type="ORF">DIURU_005776</name>
</gene>
<feature type="region of interest" description="Disordered" evidence="1">
    <location>
        <begin position="127"/>
        <end position="153"/>
    </location>
</feature>
<dbReference type="VEuPathDB" id="FungiDB:DIURU_005776"/>
<reference evidence="3 4" key="1">
    <citation type="submission" date="2019-07" db="EMBL/GenBank/DDBJ databases">
        <title>Genome assembly of two rare yeast pathogens: Diutina rugosa and Trichomonascus ciferrii.</title>
        <authorList>
            <person name="Mixao V."/>
            <person name="Saus E."/>
            <person name="Hansen A."/>
            <person name="Lass-Flor C."/>
            <person name="Gabaldon T."/>
        </authorList>
    </citation>
    <scope>NUCLEOTIDE SEQUENCE [LARGE SCALE GENOMIC DNA]</scope>
    <source>
        <strain evidence="3 4">CBS 613</strain>
    </source>
</reference>
<protein>
    <submittedName>
        <fullName evidence="3">Uncharacterized protein</fullName>
    </submittedName>
</protein>
<dbReference type="GeneID" id="54784427"/>
<name>A0A642UC23_DIURU</name>
<keyword evidence="4" id="KW-1185">Reference proteome</keyword>
<feature type="compositionally biased region" description="Basic and acidic residues" evidence="1">
    <location>
        <begin position="140"/>
        <end position="151"/>
    </location>
</feature>
<evidence type="ECO:0000313" key="4">
    <source>
        <dbReference type="Proteomes" id="UP000449547"/>
    </source>
</evidence>
<feature type="chain" id="PRO_5025024251" evidence="2">
    <location>
        <begin position="36"/>
        <end position="172"/>
    </location>
</feature>
<evidence type="ECO:0000256" key="1">
    <source>
        <dbReference type="SAM" id="MobiDB-lite"/>
    </source>
</evidence>
<dbReference type="Proteomes" id="UP000449547">
    <property type="component" value="Unassembled WGS sequence"/>
</dbReference>
<dbReference type="RefSeq" id="XP_034009450.1">
    <property type="nucleotide sequence ID" value="XM_034158795.1"/>
</dbReference>
<accession>A0A642UC23</accession>
<proteinExistence type="predicted"/>
<organism evidence="3 4">
    <name type="scientific">Diutina rugosa</name>
    <name type="common">Yeast</name>
    <name type="synonym">Candida rugosa</name>
    <dbReference type="NCBI Taxonomy" id="5481"/>
    <lineage>
        <taxon>Eukaryota</taxon>
        <taxon>Fungi</taxon>
        <taxon>Dikarya</taxon>
        <taxon>Ascomycota</taxon>
        <taxon>Saccharomycotina</taxon>
        <taxon>Pichiomycetes</taxon>
        <taxon>Debaryomycetaceae</taxon>
        <taxon>Diutina</taxon>
    </lineage>
</organism>
<sequence length="172" mass="19452">MMSPRSPLPPVKATMTSLKLYTILTALWLASYVHAEENFAIYNPAIFVLAVDNTKPWDRFHYAFDNGDDWDKLAAKAKEEPEARLTYNSEAAFTFGLPQNRDIQLDAYRVDDGKWDLHVFTIDAKSGKNNSKGPKAGSCHTDEKEFDEKKQGPGKRTIFCRVEGKKIPKVVP</sequence>
<comment type="caution">
    <text evidence="3">The sequence shown here is derived from an EMBL/GenBank/DDBJ whole genome shotgun (WGS) entry which is preliminary data.</text>
</comment>
<evidence type="ECO:0000313" key="3">
    <source>
        <dbReference type="EMBL" id="KAA8896510.1"/>
    </source>
</evidence>